<dbReference type="SMART" id="SM00304">
    <property type="entry name" value="HAMP"/>
    <property type="match status" value="1"/>
</dbReference>
<dbReference type="EMBL" id="UOGH01000135">
    <property type="protein sequence ID" value="VAX29850.1"/>
    <property type="molecule type" value="Genomic_DNA"/>
</dbReference>
<reference evidence="12" key="1">
    <citation type="submission" date="2018-06" db="EMBL/GenBank/DDBJ databases">
        <authorList>
            <person name="Zhirakovskaya E."/>
        </authorList>
    </citation>
    <scope>NUCLEOTIDE SEQUENCE</scope>
</reference>
<dbReference type="Gene3D" id="3.30.450.40">
    <property type="match status" value="1"/>
</dbReference>
<evidence type="ECO:0000256" key="5">
    <source>
        <dbReference type="ARBA" id="ARBA00022741"/>
    </source>
</evidence>
<evidence type="ECO:0000256" key="3">
    <source>
        <dbReference type="ARBA" id="ARBA00022553"/>
    </source>
</evidence>
<dbReference type="PANTHER" id="PTHR43065">
    <property type="entry name" value="SENSOR HISTIDINE KINASE"/>
    <property type="match status" value="1"/>
</dbReference>
<comment type="catalytic activity">
    <reaction evidence="1">
        <text>ATP + protein L-histidine = ADP + protein N-phospho-L-histidine.</text>
        <dbReference type="EC" id="2.7.13.3"/>
    </reaction>
</comment>
<dbReference type="Gene3D" id="1.10.287.130">
    <property type="match status" value="1"/>
</dbReference>
<dbReference type="InterPro" id="IPR003661">
    <property type="entry name" value="HisK_dim/P_dom"/>
</dbReference>
<dbReference type="InterPro" id="IPR003594">
    <property type="entry name" value="HATPase_dom"/>
</dbReference>
<keyword evidence="9" id="KW-0812">Transmembrane</keyword>
<dbReference type="GO" id="GO:0005524">
    <property type="term" value="F:ATP binding"/>
    <property type="evidence" value="ECO:0007669"/>
    <property type="project" value="UniProtKB-KW"/>
</dbReference>
<dbReference type="PANTHER" id="PTHR43065:SF46">
    <property type="entry name" value="C4-DICARBOXYLATE TRANSPORT SENSOR PROTEIN DCTB"/>
    <property type="match status" value="1"/>
</dbReference>
<evidence type="ECO:0000256" key="4">
    <source>
        <dbReference type="ARBA" id="ARBA00022679"/>
    </source>
</evidence>
<dbReference type="InterPro" id="IPR004358">
    <property type="entry name" value="Sig_transdc_His_kin-like_C"/>
</dbReference>
<proteinExistence type="predicted"/>
<dbReference type="Pfam" id="PF00672">
    <property type="entry name" value="HAMP"/>
    <property type="match status" value="1"/>
</dbReference>
<keyword evidence="4 12" id="KW-0808">Transferase</keyword>
<dbReference type="EC" id="2.7.13.3" evidence="2"/>
<dbReference type="PROSITE" id="PS50885">
    <property type="entry name" value="HAMP"/>
    <property type="match status" value="1"/>
</dbReference>
<feature type="domain" description="Histidine kinase" evidence="10">
    <location>
        <begin position="446"/>
        <end position="652"/>
    </location>
</feature>
<keyword evidence="7" id="KW-0067">ATP-binding</keyword>
<dbReference type="SUPFAM" id="SSF47384">
    <property type="entry name" value="Homodimeric domain of signal transducing histidine kinase"/>
    <property type="match status" value="1"/>
</dbReference>
<keyword evidence="9" id="KW-1133">Transmembrane helix</keyword>
<dbReference type="InterPro" id="IPR003018">
    <property type="entry name" value="GAF"/>
</dbReference>
<dbReference type="Pfam" id="PF00512">
    <property type="entry name" value="HisKA"/>
    <property type="match status" value="1"/>
</dbReference>
<dbReference type="SUPFAM" id="SSF55874">
    <property type="entry name" value="ATPase domain of HSP90 chaperone/DNA topoisomerase II/histidine kinase"/>
    <property type="match status" value="1"/>
</dbReference>
<dbReference type="SUPFAM" id="SSF158472">
    <property type="entry name" value="HAMP domain-like"/>
    <property type="match status" value="1"/>
</dbReference>
<evidence type="ECO:0000259" key="10">
    <source>
        <dbReference type="PROSITE" id="PS50109"/>
    </source>
</evidence>
<dbReference type="CDD" id="cd00082">
    <property type="entry name" value="HisKA"/>
    <property type="match status" value="1"/>
</dbReference>
<evidence type="ECO:0000256" key="7">
    <source>
        <dbReference type="ARBA" id="ARBA00022840"/>
    </source>
</evidence>
<evidence type="ECO:0000256" key="9">
    <source>
        <dbReference type="SAM" id="Phobius"/>
    </source>
</evidence>
<gene>
    <name evidence="12" type="ORF">MNBD_NITROSPIRAE02-1550</name>
</gene>
<keyword evidence="5" id="KW-0547">Nucleotide-binding</keyword>
<dbReference type="Pfam" id="PF01590">
    <property type="entry name" value="GAF"/>
    <property type="match status" value="1"/>
</dbReference>
<evidence type="ECO:0000259" key="11">
    <source>
        <dbReference type="PROSITE" id="PS50885"/>
    </source>
</evidence>
<dbReference type="SUPFAM" id="SSF55781">
    <property type="entry name" value="GAF domain-like"/>
    <property type="match status" value="1"/>
</dbReference>
<dbReference type="SMART" id="SM00387">
    <property type="entry name" value="HATPase_c"/>
    <property type="match status" value="1"/>
</dbReference>
<evidence type="ECO:0000256" key="6">
    <source>
        <dbReference type="ARBA" id="ARBA00022777"/>
    </source>
</evidence>
<evidence type="ECO:0000256" key="2">
    <source>
        <dbReference type="ARBA" id="ARBA00012438"/>
    </source>
</evidence>
<keyword evidence="8" id="KW-0902">Two-component regulatory system</keyword>
<dbReference type="InterPro" id="IPR036890">
    <property type="entry name" value="HATPase_C_sf"/>
</dbReference>
<dbReference type="InterPro" id="IPR036097">
    <property type="entry name" value="HisK_dim/P_sf"/>
</dbReference>
<dbReference type="PROSITE" id="PS50109">
    <property type="entry name" value="HIS_KIN"/>
    <property type="match status" value="1"/>
</dbReference>
<evidence type="ECO:0000313" key="12">
    <source>
        <dbReference type="EMBL" id="VAX29850.1"/>
    </source>
</evidence>
<dbReference type="GO" id="GO:0016020">
    <property type="term" value="C:membrane"/>
    <property type="evidence" value="ECO:0007669"/>
    <property type="project" value="InterPro"/>
</dbReference>
<organism evidence="12">
    <name type="scientific">hydrothermal vent metagenome</name>
    <dbReference type="NCBI Taxonomy" id="652676"/>
    <lineage>
        <taxon>unclassified sequences</taxon>
        <taxon>metagenomes</taxon>
        <taxon>ecological metagenomes</taxon>
    </lineage>
</organism>
<evidence type="ECO:0000256" key="8">
    <source>
        <dbReference type="ARBA" id="ARBA00023012"/>
    </source>
</evidence>
<dbReference type="CDD" id="cd06225">
    <property type="entry name" value="HAMP"/>
    <property type="match status" value="1"/>
</dbReference>
<dbReference type="Gene3D" id="3.30.565.10">
    <property type="entry name" value="Histidine kinase-like ATPase, C-terminal domain"/>
    <property type="match status" value="1"/>
</dbReference>
<name>A0A3B1D4C3_9ZZZZ</name>
<evidence type="ECO:0000256" key="1">
    <source>
        <dbReference type="ARBA" id="ARBA00000085"/>
    </source>
</evidence>
<dbReference type="SMART" id="SM00388">
    <property type="entry name" value="HisKA"/>
    <property type="match status" value="1"/>
</dbReference>
<accession>A0A3B1D4C3</accession>
<dbReference type="Pfam" id="PF02518">
    <property type="entry name" value="HATPase_c"/>
    <property type="match status" value="1"/>
</dbReference>
<dbReference type="InterPro" id="IPR005467">
    <property type="entry name" value="His_kinase_dom"/>
</dbReference>
<feature type="transmembrane region" description="Helical" evidence="9">
    <location>
        <begin position="175"/>
        <end position="194"/>
    </location>
</feature>
<keyword evidence="9" id="KW-0472">Membrane</keyword>
<dbReference type="GO" id="GO:0000155">
    <property type="term" value="F:phosphorelay sensor kinase activity"/>
    <property type="evidence" value="ECO:0007669"/>
    <property type="project" value="InterPro"/>
</dbReference>
<dbReference type="SMART" id="SM00065">
    <property type="entry name" value="GAF"/>
    <property type="match status" value="1"/>
</dbReference>
<feature type="domain" description="HAMP" evidence="11">
    <location>
        <begin position="196"/>
        <end position="248"/>
    </location>
</feature>
<dbReference type="Gene3D" id="6.10.340.10">
    <property type="match status" value="1"/>
</dbReference>
<protein>
    <recommendedName>
        <fullName evidence="2">histidine kinase</fullName>
        <ecNumber evidence="2">2.7.13.3</ecNumber>
    </recommendedName>
</protein>
<keyword evidence="6" id="KW-0418">Kinase</keyword>
<dbReference type="InterPro" id="IPR029016">
    <property type="entry name" value="GAF-like_dom_sf"/>
</dbReference>
<dbReference type="InterPro" id="IPR003660">
    <property type="entry name" value="HAMP_dom"/>
</dbReference>
<dbReference type="PRINTS" id="PR00344">
    <property type="entry name" value="BCTRLSENSOR"/>
</dbReference>
<keyword evidence="3" id="KW-0597">Phosphoprotein</keyword>
<dbReference type="FunFam" id="3.30.565.10:FF:000006">
    <property type="entry name" value="Sensor histidine kinase WalK"/>
    <property type="match status" value="1"/>
</dbReference>
<dbReference type="AlphaFoldDB" id="A0A3B1D4C3"/>
<sequence>MRKKITQYLLLIFLLFALSGGIAITALSQVTRDLNSLITLHKIEIIRQNLVINLQTVQTNLYTIGTSFGPDLDVIVDNVNSLDKAITTCTGCHHSAVLTRKLLRLKRFTEKYKEALSAFITTTANPDRVKRLQMATAEIGEMLLQNTREMAFITNQKLKEKSGMALRKVERIKQILLASLLGIMLTGGIIAVNLTSEILKPIRELSNAAREVASGNLGYTIDSSDTTEFGHLAKVFNEMSISLKEGHERNMNYMMRLSGLYRLTLSFHMVTNKQDIIREMVFGVAEIIKAEKILVFLYNRENDRYASAFPAYGFTDSDVENWSYEPSFINNLYLKSNKRSIIIQPEDRITKQLLFRGNDNIRNLAVIWLKQKGILTGFLMTINKEGEDFDEEDIRLLSVIANNFSVAMDNAQLYRSLHTQMQKLKDTQEQLVQAAKLAAIGELAANIAHEINNPLTSILGYAELMREEEDVESIMRDLEIIESESLRARDIVRQLLEFSKKWPLEISKVDVNRLLKEVIDLVSLNLRDSEINIIEDFSQIPQINADANQLKQVFLNLINNAVQSMTNGGTLSVRTEKIDNSVMIEVSDTGTGIPDNVAQKIFEPFFTTKKDRGTGLGLPISYRIIKKHGGKIEVKKRVDKGTTFRVILPIRLSSLQISP</sequence>